<feature type="region of interest" description="Disordered" evidence="4">
    <location>
        <begin position="1"/>
        <end position="27"/>
    </location>
</feature>
<evidence type="ECO:0008006" key="7">
    <source>
        <dbReference type="Google" id="ProtNLM"/>
    </source>
</evidence>
<proteinExistence type="predicted"/>
<sequence>MDPQQTNQQENKNNAQNDQPQVQKQQEQVKLIQKEKEKCLEIKNKAGTFFNESKFEEASDLYKEALDYCPLDDLQMLCILNSNIAICYMKQQDYDSAIDYCTKALKFNPEFIKALINRAESYEKLDKFEDALEDYKKLKVLQPQDKVIIKKFIDLDLKVQELDEKRNFEAVKALKNRGNQSVLGKLGLNEENFKLEKNENGTYNISYKS</sequence>
<evidence type="ECO:0000313" key="5">
    <source>
        <dbReference type="EMBL" id="CAD8139019.1"/>
    </source>
</evidence>
<keyword evidence="1" id="KW-0677">Repeat</keyword>
<dbReference type="AlphaFoldDB" id="A0A8S1SIE6"/>
<evidence type="ECO:0000256" key="2">
    <source>
        <dbReference type="ARBA" id="ARBA00022803"/>
    </source>
</evidence>
<dbReference type="OMA" id="KSAIDDC"/>
<evidence type="ECO:0000256" key="3">
    <source>
        <dbReference type="PROSITE-ProRule" id="PRU00339"/>
    </source>
</evidence>
<evidence type="ECO:0000256" key="4">
    <source>
        <dbReference type="SAM" id="MobiDB-lite"/>
    </source>
</evidence>
<accession>A0A8S1SIE6</accession>
<organism evidence="5 6">
    <name type="scientific">Paramecium octaurelia</name>
    <dbReference type="NCBI Taxonomy" id="43137"/>
    <lineage>
        <taxon>Eukaryota</taxon>
        <taxon>Sar</taxon>
        <taxon>Alveolata</taxon>
        <taxon>Ciliophora</taxon>
        <taxon>Intramacronucleata</taxon>
        <taxon>Oligohymenophorea</taxon>
        <taxon>Peniculida</taxon>
        <taxon>Parameciidae</taxon>
        <taxon>Paramecium</taxon>
    </lineage>
</organism>
<dbReference type="PROSITE" id="PS50005">
    <property type="entry name" value="TPR"/>
    <property type="match status" value="2"/>
</dbReference>
<feature type="compositionally biased region" description="Polar residues" evidence="4">
    <location>
        <begin position="1"/>
        <end position="18"/>
    </location>
</feature>
<keyword evidence="2 3" id="KW-0802">TPR repeat</keyword>
<dbReference type="OrthoDB" id="448999at2759"/>
<reference evidence="5" key="1">
    <citation type="submission" date="2021-01" db="EMBL/GenBank/DDBJ databases">
        <authorList>
            <consortium name="Genoscope - CEA"/>
            <person name="William W."/>
        </authorList>
    </citation>
    <scope>NUCLEOTIDE SEQUENCE</scope>
</reference>
<dbReference type="PANTHER" id="PTHR46014">
    <property type="entry name" value="TETRATRICOPEPTIDE REPEAT PROTEIN 1"/>
    <property type="match status" value="1"/>
</dbReference>
<dbReference type="EMBL" id="CAJJDP010000009">
    <property type="protein sequence ID" value="CAD8139019.1"/>
    <property type="molecule type" value="Genomic_DNA"/>
</dbReference>
<protein>
    <recommendedName>
        <fullName evidence="7">Tetratricopeptide repeat protein</fullName>
    </recommendedName>
</protein>
<evidence type="ECO:0000256" key="1">
    <source>
        <dbReference type="ARBA" id="ARBA00022737"/>
    </source>
</evidence>
<feature type="repeat" description="TPR" evidence="3">
    <location>
        <begin position="112"/>
        <end position="145"/>
    </location>
</feature>
<evidence type="ECO:0000313" key="6">
    <source>
        <dbReference type="Proteomes" id="UP000683925"/>
    </source>
</evidence>
<dbReference type="SMART" id="SM00028">
    <property type="entry name" value="TPR"/>
    <property type="match status" value="3"/>
</dbReference>
<dbReference type="Pfam" id="PF00515">
    <property type="entry name" value="TPR_1"/>
    <property type="match status" value="1"/>
</dbReference>
<dbReference type="PANTHER" id="PTHR46014:SF1">
    <property type="entry name" value="TETRATRICOPEPTIDE REPEAT PROTEIN 1"/>
    <property type="match status" value="1"/>
</dbReference>
<gene>
    <name evidence="5" type="ORF">POCTA_138.1.T0100184</name>
</gene>
<keyword evidence="6" id="KW-1185">Reference proteome</keyword>
<dbReference type="InterPro" id="IPR019734">
    <property type="entry name" value="TPR_rpt"/>
</dbReference>
<dbReference type="InterPro" id="IPR052769">
    <property type="entry name" value="TPR_domain_protein"/>
</dbReference>
<name>A0A8S1SIE6_PAROT</name>
<dbReference type="Proteomes" id="UP000683925">
    <property type="component" value="Unassembled WGS sequence"/>
</dbReference>
<dbReference type="Pfam" id="PF07719">
    <property type="entry name" value="TPR_2"/>
    <property type="match status" value="1"/>
</dbReference>
<comment type="caution">
    <text evidence="5">The sequence shown here is derived from an EMBL/GenBank/DDBJ whole genome shotgun (WGS) entry which is preliminary data.</text>
</comment>
<dbReference type="InterPro" id="IPR013105">
    <property type="entry name" value="TPR_2"/>
</dbReference>
<feature type="repeat" description="TPR" evidence="3">
    <location>
        <begin position="78"/>
        <end position="111"/>
    </location>
</feature>